<evidence type="ECO:0000256" key="1">
    <source>
        <dbReference type="SAM" id="MobiDB-lite"/>
    </source>
</evidence>
<dbReference type="InterPro" id="IPR012296">
    <property type="entry name" value="Nuclease_put_TT1808"/>
</dbReference>
<dbReference type="Proteomes" id="UP000319213">
    <property type="component" value="Unassembled WGS sequence"/>
</dbReference>
<dbReference type="RefSeq" id="WP_229789109.1">
    <property type="nucleotide sequence ID" value="NZ_BMPV01000007.1"/>
</dbReference>
<evidence type="ECO:0000313" key="2">
    <source>
        <dbReference type="EMBL" id="TQM75251.1"/>
    </source>
</evidence>
<reference evidence="2 3" key="1">
    <citation type="submission" date="2019-06" db="EMBL/GenBank/DDBJ databases">
        <title>Sequencing the genomes of 1000 actinobacteria strains.</title>
        <authorList>
            <person name="Klenk H.-P."/>
        </authorList>
    </citation>
    <scope>NUCLEOTIDE SEQUENCE [LARGE SCALE GENOMIC DNA]</scope>
    <source>
        <strain evidence="2 3">DSM 43186</strain>
    </source>
</reference>
<dbReference type="Gene3D" id="3.90.1570.10">
    <property type="entry name" value="tt1808, chain A"/>
    <property type="match status" value="1"/>
</dbReference>
<feature type="region of interest" description="Disordered" evidence="1">
    <location>
        <begin position="60"/>
        <end position="101"/>
    </location>
</feature>
<comment type="caution">
    <text evidence="2">The sequence shown here is derived from an EMBL/GenBank/DDBJ whole genome shotgun (WGS) entry which is preliminary data.</text>
</comment>
<evidence type="ECO:0000313" key="3">
    <source>
        <dbReference type="Proteomes" id="UP000319213"/>
    </source>
</evidence>
<keyword evidence="2" id="KW-0378">Hydrolase</keyword>
<dbReference type="EMBL" id="VFPQ01000001">
    <property type="protein sequence ID" value="TQM75251.1"/>
    <property type="molecule type" value="Genomic_DNA"/>
</dbReference>
<keyword evidence="2" id="KW-0255">Endonuclease</keyword>
<organism evidence="2 3">
    <name type="scientific">Thermopolyspora flexuosa</name>
    <dbReference type="NCBI Taxonomy" id="103836"/>
    <lineage>
        <taxon>Bacteria</taxon>
        <taxon>Bacillati</taxon>
        <taxon>Actinomycetota</taxon>
        <taxon>Actinomycetes</taxon>
        <taxon>Streptosporangiales</taxon>
        <taxon>Streptosporangiaceae</taxon>
        <taxon>Thermopolyspora</taxon>
    </lineage>
</organism>
<name>A0A543IXE8_9ACTN</name>
<gene>
    <name evidence="2" type="ORF">FHX40_1953</name>
</gene>
<dbReference type="AlphaFoldDB" id="A0A543IXE8"/>
<keyword evidence="3" id="KW-1185">Reference proteome</keyword>
<keyword evidence="2" id="KW-0540">Nuclease</keyword>
<dbReference type="GO" id="GO:0004519">
    <property type="term" value="F:endonuclease activity"/>
    <property type="evidence" value="ECO:0007669"/>
    <property type="project" value="UniProtKB-KW"/>
</dbReference>
<sequence length="190" mass="20428">MTDPLTPAWPAPSPKDLTADDLDRVPGLPAHTEPIDGTLVRPGLRTDFHTAALYLPEAGTRRTAPPGFRVRRGDERGAGATAAARARPHRDPRRGAREPGTTACRAADVVLAVEVVSPGSEVRDRGRRPRLYAMAAIPLLAGGERRRPTVYVHELDPAVPACVPAGIHRDRLRLAVPFGIDIDLTEIGDL</sequence>
<proteinExistence type="predicted"/>
<feature type="region of interest" description="Disordered" evidence="1">
    <location>
        <begin position="1"/>
        <end position="37"/>
    </location>
</feature>
<protein>
    <submittedName>
        <fullName evidence="2">Putative restriction endonuclease</fullName>
    </submittedName>
</protein>
<accession>A0A543IXE8</accession>